<proteinExistence type="predicted"/>
<feature type="transmembrane region" description="Helical" evidence="6">
    <location>
        <begin position="330"/>
        <end position="349"/>
    </location>
</feature>
<evidence type="ECO:0000256" key="2">
    <source>
        <dbReference type="ARBA" id="ARBA00022475"/>
    </source>
</evidence>
<feature type="transmembrane region" description="Helical" evidence="6">
    <location>
        <begin position="57"/>
        <end position="75"/>
    </location>
</feature>
<organism evidence="7 8">
    <name type="scientific">Mucilaginibacter dorajii</name>
    <dbReference type="NCBI Taxonomy" id="692994"/>
    <lineage>
        <taxon>Bacteria</taxon>
        <taxon>Pseudomonadati</taxon>
        <taxon>Bacteroidota</taxon>
        <taxon>Sphingobacteriia</taxon>
        <taxon>Sphingobacteriales</taxon>
        <taxon>Sphingobacteriaceae</taxon>
        <taxon>Mucilaginibacter</taxon>
    </lineage>
</organism>
<evidence type="ECO:0000256" key="4">
    <source>
        <dbReference type="ARBA" id="ARBA00022989"/>
    </source>
</evidence>
<dbReference type="RefSeq" id="WP_259096752.1">
    <property type="nucleotide sequence ID" value="NZ_BAAAZC010000052.1"/>
</dbReference>
<keyword evidence="4 6" id="KW-1133">Transmembrane helix</keyword>
<feature type="transmembrane region" description="Helical" evidence="6">
    <location>
        <begin position="104"/>
        <end position="126"/>
    </location>
</feature>
<feature type="transmembrane region" description="Helical" evidence="6">
    <location>
        <begin position="392"/>
        <end position="411"/>
    </location>
</feature>
<dbReference type="PANTHER" id="PTHR30250:SF11">
    <property type="entry name" value="O-ANTIGEN TRANSPORTER-RELATED"/>
    <property type="match status" value="1"/>
</dbReference>
<dbReference type="InterPro" id="IPR002797">
    <property type="entry name" value="Polysacc_synth"/>
</dbReference>
<feature type="transmembrane region" description="Helical" evidence="6">
    <location>
        <begin position="245"/>
        <end position="265"/>
    </location>
</feature>
<evidence type="ECO:0000313" key="8">
    <source>
        <dbReference type="Proteomes" id="UP001500742"/>
    </source>
</evidence>
<evidence type="ECO:0000256" key="5">
    <source>
        <dbReference type="ARBA" id="ARBA00023136"/>
    </source>
</evidence>
<feature type="transmembrane region" description="Helical" evidence="6">
    <location>
        <begin position="175"/>
        <end position="193"/>
    </location>
</feature>
<feature type="transmembrane region" description="Helical" evidence="6">
    <location>
        <begin position="205"/>
        <end position="224"/>
    </location>
</feature>
<reference evidence="8" key="1">
    <citation type="journal article" date="2019" name="Int. J. Syst. Evol. Microbiol.">
        <title>The Global Catalogue of Microorganisms (GCM) 10K type strain sequencing project: providing services to taxonomists for standard genome sequencing and annotation.</title>
        <authorList>
            <consortium name="The Broad Institute Genomics Platform"/>
            <consortium name="The Broad Institute Genome Sequencing Center for Infectious Disease"/>
            <person name="Wu L."/>
            <person name="Ma J."/>
        </authorList>
    </citation>
    <scope>NUCLEOTIDE SEQUENCE [LARGE SCALE GENOMIC DNA]</scope>
    <source>
        <strain evidence="8">JCM 16601</strain>
    </source>
</reference>
<evidence type="ECO:0000313" key="7">
    <source>
        <dbReference type="EMBL" id="GAA3993692.1"/>
    </source>
</evidence>
<protein>
    <recommendedName>
        <fullName evidence="9">Polysaccharide biosynthesis protein</fullName>
    </recommendedName>
</protein>
<feature type="transmembrane region" description="Helical" evidence="6">
    <location>
        <begin position="146"/>
        <end position="168"/>
    </location>
</feature>
<comment type="subcellular location">
    <subcellularLocation>
        <location evidence="1">Cell membrane</location>
        <topology evidence="1">Multi-pass membrane protein</topology>
    </subcellularLocation>
</comment>
<keyword evidence="5 6" id="KW-0472">Membrane</keyword>
<accession>A0ABP7R7V9</accession>
<sequence length="453" mass="50374">MIQAVQANIFKLINRGHERSVKAKKNILKSVLLKGGSLAISFLLMPLTISYVNPTQYGIWLTLSSFIIWAGFFDLGMGNGLKNKLAEAITIGDFSKARSYVSTAYLMLVIVAFLIFVAFCIVNPFINWQRIFNVHSSTYPNLSHLVFLTICFFCIQFVVQLINTVLTANHEPAKAAVINLVGQVITLVSIVVLMKLKTGSLTDLVIIMAGLPLLALIAGSIWFYKGNYNHIAPRISSLNFKYAKSLLFTGSAFFIIQIGALVLYETDNIVITQLFGPAKVTTFNAAYKLFSVILMFFLIVITPFWSAFTEAYTKGDHQWIKNTLTSIKKIWLVLSLCTVLLLVVSPWLYTLWLGKALSVPLSLSISMCIYTIVSIWQTIHVYLLNGTGKIKLQLYLVTISAVVNIPLAIILGRWFGLAGVTMANTILFILMSTVFYIQTNKIINKTASGIFNA</sequence>
<keyword evidence="3 6" id="KW-0812">Transmembrane</keyword>
<evidence type="ECO:0008006" key="9">
    <source>
        <dbReference type="Google" id="ProtNLM"/>
    </source>
</evidence>
<gene>
    <name evidence="7" type="ORF">GCM10022210_54690</name>
</gene>
<comment type="caution">
    <text evidence="7">The sequence shown here is derived from an EMBL/GenBank/DDBJ whole genome shotgun (WGS) entry which is preliminary data.</text>
</comment>
<dbReference type="PANTHER" id="PTHR30250">
    <property type="entry name" value="PST FAMILY PREDICTED COLANIC ACID TRANSPORTER"/>
    <property type="match status" value="1"/>
</dbReference>
<dbReference type="InterPro" id="IPR050833">
    <property type="entry name" value="Poly_Biosynth_Transport"/>
</dbReference>
<dbReference type="Pfam" id="PF01943">
    <property type="entry name" value="Polysacc_synt"/>
    <property type="match status" value="1"/>
</dbReference>
<keyword evidence="8" id="KW-1185">Reference proteome</keyword>
<dbReference type="EMBL" id="BAAAZC010000052">
    <property type="protein sequence ID" value="GAA3993692.1"/>
    <property type="molecule type" value="Genomic_DNA"/>
</dbReference>
<feature type="transmembrane region" description="Helical" evidence="6">
    <location>
        <begin position="31"/>
        <end position="51"/>
    </location>
</feature>
<dbReference type="Proteomes" id="UP001500742">
    <property type="component" value="Unassembled WGS sequence"/>
</dbReference>
<evidence type="ECO:0000256" key="1">
    <source>
        <dbReference type="ARBA" id="ARBA00004651"/>
    </source>
</evidence>
<name>A0ABP7R7V9_9SPHI</name>
<evidence type="ECO:0000256" key="6">
    <source>
        <dbReference type="SAM" id="Phobius"/>
    </source>
</evidence>
<feature type="transmembrane region" description="Helical" evidence="6">
    <location>
        <begin position="285"/>
        <end position="309"/>
    </location>
</feature>
<keyword evidence="2" id="KW-1003">Cell membrane</keyword>
<feature type="transmembrane region" description="Helical" evidence="6">
    <location>
        <begin position="361"/>
        <end position="385"/>
    </location>
</feature>
<evidence type="ECO:0000256" key="3">
    <source>
        <dbReference type="ARBA" id="ARBA00022692"/>
    </source>
</evidence>
<feature type="transmembrane region" description="Helical" evidence="6">
    <location>
        <begin position="417"/>
        <end position="437"/>
    </location>
</feature>